<evidence type="ECO:0000256" key="2">
    <source>
        <dbReference type="SAM" id="MobiDB-lite"/>
    </source>
</evidence>
<dbReference type="AlphaFoldDB" id="A0A0E9NB23"/>
<protein>
    <recommendedName>
        <fullName evidence="7">WW domain-containing protein</fullName>
    </recommendedName>
</protein>
<feature type="domain" description="WW" evidence="3">
    <location>
        <begin position="8"/>
        <end position="41"/>
    </location>
</feature>
<name>A0A0E9NB23_SAICN</name>
<dbReference type="InterPro" id="IPR036020">
    <property type="entry name" value="WW_dom_sf"/>
</dbReference>
<dbReference type="PROSITE" id="PS01159">
    <property type="entry name" value="WW_DOMAIN_1"/>
    <property type="match status" value="1"/>
</dbReference>
<dbReference type="PROSITE" id="PS50020">
    <property type="entry name" value="WW_DOMAIN_2"/>
    <property type="match status" value="2"/>
</dbReference>
<keyword evidence="1" id="KW-0677">Repeat</keyword>
<dbReference type="STRING" id="698492.A0A0E9NB23"/>
<reference evidence="5 6" key="3">
    <citation type="journal article" date="2015" name="Genome Announc.">
        <title>Draft Genome Sequence of the Archiascomycetous Yeast Saitoella complicata.</title>
        <authorList>
            <person name="Yamauchi K."/>
            <person name="Kondo S."/>
            <person name="Hamamoto M."/>
            <person name="Takahashi Y."/>
            <person name="Ogura Y."/>
            <person name="Hayashi T."/>
            <person name="Nishida H."/>
        </authorList>
    </citation>
    <scope>NUCLEOTIDE SEQUENCE [LARGE SCALE GENOMIC DNA]</scope>
    <source>
        <strain evidence="5 6">NRRL Y-17804</strain>
    </source>
</reference>
<dbReference type="Proteomes" id="UP000033140">
    <property type="component" value="Unassembled WGS sequence"/>
</dbReference>
<dbReference type="Gene3D" id="2.20.70.10">
    <property type="match status" value="2"/>
</dbReference>
<dbReference type="InterPro" id="IPR001202">
    <property type="entry name" value="WW_dom"/>
</dbReference>
<dbReference type="SMART" id="SM00441">
    <property type="entry name" value="FF"/>
    <property type="match status" value="2"/>
</dbReference>
<dbReference type="SMART" id="SM00456">
    <property type="entry name" value="WW"/>
    <property type="match status" value="2"/>
</dbReference>
<keyword evidence="6" id="KW-1185">Reference proteome</keyword>
<feature type="region of interest" description="Disordered" evidence="2">
    <location>
        <begin position="131"/>
        <end position="168"/>
    </location>
</feature>
<dbReference type="GO" id="GO:0003712">
    <property type="term" value="F:transcription coregulator activity"/>
    <property type="evidence" value="ECO:0007669"/>
    <property type="project" value="TreeGrafter"/>
</dbReference>
<dbReference type="Gene3D" id="1.10.10.440">
    <property type="entry name" value="FF domain"/>
    <property type="match status" value="1"/>
</dbReference>
<evidence type="ECO:0000313" key="5">
    <source>
        <dbReference type="EMBL" id="GAO47003.1"/>
    </source>
</evidence>
<evidence type="ECO:0000256" key="1">
    <source>
        <dbReference type="ARBA" id="ARBA00022737"/>
    </source>
</evidence>
<dbReference type="Pfam" id="PF00397">
    <property type="entry name" value="WW"/>
    <property type="match status" value="1"/>
</dbReference>
<dbReference type="PANTHER" id="PTHR15377:SF3">
    <property type="entry name" value="WW DOMAIN-CONTAINING PROTEIN"/>
    <property type="match status" value="1"/>
</dbReference>
<dbReference type="OMA" id="MLKSTYT"/>
<dbReference type="InterPro" id="IPR045148">
    <property type="entry name" value="TCRG1-like"/>
</dbReference>
<dbReference type="GO" id="GO:0070063">
    <property type="term" value="F:RNA polymerase binding"/>
    <property type="evidence" value="ECO:0007669"/>
    <property type="project" value="InterPro"/>
</dbReference>
<dbReference type="InterPro" id="IPR036517">
    <property type="entry name" value="FF_domain_sf"/>
</dbReference>
<feature type="compositionally biased region" description="Basic and acidic residues" evidence="2">
    <location>
        <begin position="151"/>
        <end position="160"/>
    </location>
</feature>
<dbReference type="PROSITE" id="PS51676">
    <property type="entry name" value="FF"/>
    <property type="match status" value="1"/>
</dbReference>
<proteinExistence type="predicted"/>
<dbReference type="InterPro" id="IPR002713">
    <property type="entry name" value="FF_domain"/>
</dbReference>
<reference evidence="5 6" key="1">
    <citation type="journal article" date="2011" name="J. Gen. Appl. Microbiol.">
        <title>Draft genome sequencing of the enigmatic yeast Saitoella complicata.</title>
        <authorList>
            <person name="Nishida H."/>
            <person name="Hamamoto M."/>
            <person name="Sugiyama J."/>
        </authorList>
    </citation>
    <scope>NUCLEOTIDE SEQUENCE [LARGE SCALE GENOMIC DNA]</scope>
    <source>
        <strain evidence="5 6">NRRL Y-17804</strain>
    </source>
</reference>
<dbReference type="SUPFAM" id="SSF81698">
    <property type="entry name" value="FF domain"/>
    <property type="match status" value="2"/>
</dbReference>
<evidence type="ECO:0000259" key="4">
    <source>
        <dbReference type="PROSITE" id="PS51676"/>
    </source>
</evidence>
<dbReference type="Pfam" id="PF01846">
    <property type="entry name" value="FF"/>
    <property type="match status" value="1"/>
</dbReference>
<gene>
    <name evidence="5" type="ORF">G7K_1217-t1</name>
</gene>
<sequence length="472" mass="54306">MSGDPQLAPLPPGWTEHRAPTGHLYYWNAATQTSTYERPAYTPAPAPVPAVLAAVGPVQELAQEQKKDPNADRPRRKQAIPGVHPWILVITKKGRRFAHNVDTKQSVWDIPEHVKEAITKMDREEYEAAVAAMRGQKRPAEEVEEDDHDEEDAKRFREDSYEGGEGYEDDYAQDEADHQLQEDVEFGEDDIMAQLAAMAEEGNFDPHDAQEELTPLERRSIFKDLLYDKEISPYSMWDVILSDIVRDERYTAITTTTERKEVFVEYCKDRLDAIAAEKAAAPKTDPKIDYLALLVEKAGKLYWPEFKRKYKKELAAQKWGTDKEKEKLFREYQEKKKAKPEKIEDEFLGMLRGVKGVRRSTTVETVPQGVKGDVRFFVVPEETRVTLLERYTRTMPEVEDDTVENPEAAAAHKAQQALRERERAVREAKWRLNREIRQGQHELDFQARQIESALRVRGNEGLASQLKGNEKK</sequence>
<accession>A0A0E9NB23</accession>
<reference evidence="5 6" key="2">
    <citation type="journal article" date="2014" name="J. Gen. Appl. Microbiol.">
        <title>The early diverging ascomycetous budding yeast Saitoella complicata has three histone deacetylases belonging to the Clr6, Hos2, and Rpd3 lineages.</title>
        <authorList>
            <person name="Nishida H."/>
            <person name="Matsumoto T."/>
            <person name="Kondo S."/>
            <person name="Hamamoto M."/>
            <person name="Yoshikawa H."/>
        </authorList>
    </citation>
    <scope>NUCLEOTIDE SEQUENCE [LARGE SCALE GENOMIC DNA]</scope>
    <source>
        <strain evidence="5 6">NRRL Y-17804</strain>
    </source>
</reference>
<comment type="caution">
    <text evidence="5">The sequence shown here is derived from an EMBL/GenBank/DDBJ whole genome shotgun (WGS) entry which is preliminary data.</text>
</comment>
<evidence type="ECO:0000313" key="6">
    <source>
        <dbReference type="Proteomes" id="UP000033140"/>
    </source>
</evidence>
<evidence type="ECO:0008006" key="7">
    <source>
        <dbReference type="Google" id="ProtNLM"/>
    </source>
</evidence>
<organism evidence="5 6">
    <name type="scientific">Saitoella complicata (strain BCRC 22490 / CBS 7301 / JCM 7358 / NBRC 10748 / NRRL Y-17804)</name>
    <dbReference type="NCBI Taxonomy" id="698492"/>
    <lineage>
        <taxon>Eukaryota</taxon>
        <taxon>Fungi</taxon>
        <taxon>Dikarya</taxon>
        <taxon>Ascomycota</taxon>
        <taxon>Taphrinomycotina</taxon>
        <taxon>Taphrinomycotina incertae sedis</taxon>
        <taxon>Saitoella</taxon>
    </lineage>
</organism>
<dbReference type="EMBL" id="BACD03000006">
    <property type="protein sequence ID" value="GAO47003.1"/>
    <property type="molecule type" value="Genomic_DNA"/>
</dbReference>
<dbReference type="CDD" id="cd00201">
    <property type="entry name" value="WW"/>
    <property type="match status" value="1"/>
</dbReference>
<evidence type="ECO:0000259" key="3">
    <source>
        <dbReference type="PROSITE" id="PS50020"/>
    </source>
</evidence>
<feature type="domain" description="WW" evidence="3">
    <location>
        <begin position="85"/>
        <end position="113"/>
    </location>
</feature>
<dbReference type="GO" id="GO:0005634">
    <property type="term" value="C:nucleus"/>
    <property type="evidence" value="ECO:0007669"/>
    <property type="project" value="TreeGrafter"/>
</dbReference>
<dbReference type="PANTHER" id="PTHR15377">
    <property type="entry name" value="TRANSCRIPTION ELONGATION REGULATOR 1"/>
    <property type="match status" value="1"/>
</dbReference>
<feature type="domain" description="FF" evidence="4">
    <location>
        <begin position="214"/>
        <end position="269"/>
    </location>
</feature>
<dbReference type="SUPFAM" id="SSF51045">
    <property type="entry name" value="WW domain"/>
    <property type="match status" value="2"/>
</dbReference>